<sequence>ALLIVILRCYVRITMLRVFGKDDYVMVVSTMFAAATFVCFIIETHNGLGNHLMVLLMDANMYKSFAKTLYVHSLMVMVGISCVKISIAFSLLRLSATKRQTRFLQCAIIFIISITLVCAGTLIFQCFPVEAAWDSSLRPAPLGTGSAHCFNNTTFRNLGLMNSLFNIITDVLFATLPIPLIWKLQINMRTKISLVVVLSLGWFACAAAIVKAAQQYTVLDDPDWTVHDSFNVWNYIELTVGIIAASLPALKPLFHWALNTVSAL</sequence>
<accession>A0A177C5Q0</accession>
<comment type="similarity">
    <text evidence="5">Belongs to the SAT4 family.</text>
</comment>
<organism evidence="8 9">
    <name type="scientific">Paraphaeosphaeria sporulosa</name>
    <dbReference type="NCBI Taxonomy" id="1460663"/>
    <lineage>
        <taxon>Eukaryota</taxon>
        <taxon>Fungi</taxon>
        <taxon>Dikarya</taxon>
        <taxon>Ascomycota</taxon>
        <taxon>Pezizomycotina</taxon>
        <taxon>Dothideomycetes</taxon>
        <taxon>Pleosporomycetidae</taxon>
        <taxon>Pleosporales</taxon>
        <taxon>Massarineae</taxon>
        <taxon>Didymosphaeriaceae</taxon>
        <taxon>Paraphaeosphaeria</taxon>
    </lineage>
</organism>
<gene>
    <name evidence="8" type="ORF">CC84DRAFT_1046309</name>
</gene>
<dbReference type="PANTHER" id="PTHR33048">
    <property type="entry name" value="PTH11-LIKE INTEGRAL MEMBRANE PROTEIN (AFU_ORTHOLOGUE AFUA_5G11245)"/>
    <property type="match status" value="1"/>
</dbReference>
<comment type="subcellular location">
    <subcellularLocation>
        <location evidence="1">Membrane</location>
        <topology evidence="1">Multi-pass membrane protein</topology>
    </subcellularLocation>
</comment>
<dbReference type="PANTHER" id="PTHR33048:SF167">
    <property type="entry name" value="INTEGRAL MEMBRANE PROTEIN"/>
    <property type="match status" value="1"/>
</dbReference>
<dbReference type="GeneID" id="28756904"/>
<dbReference type="InParanoid" id="A0A177C5Q0"/>
<keyword evidence="3 6" id="KW-1133">Transmembrane helix</keyword>
<feature type="domain" description="Rhodopsin" evidence="7">
    <location>
        <begin position="7"/>
        <end position="255"/>
    </location>
</feature>
<keyword evidence="2 6" id="KW-0812">Transmembrane</keyword>
<evidence type="ECO:0000256" key="1">
    <source>
        <dbReference type="ARBA" id="ARBA00004141"/>
    </source>
</evidence>
<dbReference type="AlphaFoldDB" id="A0A177C5Q0"/>
<dbReference type="OrthoDB" id="5022096at2759"/>
<keyword evidence="9" id="KW-1185">Reference proteome</keyword>
<dbReference type="STRING" id="1460663.A0A177C5Q0"/>
<name>A0A177C5Q0_9PLEO</name>
<evidence type="ECO:0000256" key="4">
    <source>
        <dbReference type="ARBA" id="ARBA00023136"/>
    </source>
</evidence>
<evidence type="ECO:0000313" key="8">
    <source>
        <dbReference type="EMBL" id="OAG02010.1"/>
    </source>
</evidence>
<feature type="transmembrane region" description="Helical" evidence="6">
    <location>
        <begin position="103"/>
        <end position="124"/>
    </location>
</feature>
<evidence type="ECO:0000256" key="6">
    <source>
        <dbReference type="SAM" id="Phobius"/>
    </source>
</evidence>
<keyword evidence="4 6" id="KW-0472">Membrane</keyword>
<evidence type="ECO:0000313" key="9">
    <source>
        <dbReference type="Proteomes" id="UP000077069"/>
    </source>
</evidence>
<feature type="transmembrane region" description="Helical" evidence="6">
    <location>
        <begin position="232"/>
        <end position="250"/>
    </location>
</feature>
<evidence type="ECO:0000256" key="2">
    <source>
        <dbReference type="ARBA" id="ARBA00022692"/>
    </source>
</evidence>
<feature type="transmembrane region" description="Helical" evidence="6">
    <location>
        <begin position="69"/>
        <end position="91"/>
    </location>
</feature>
<dbReference type="EMBL" id="KV441556">
    <property type="protein sequence ID" value="OAG02010.1"/>
    <property type="molecule type" value="Genomic_DNA"/>
</dbReference>
<dbReference type="InterPro" id="IPR049326">
    <property type="entry name" value="Rhodopsin_dom_fungi"/>
</dbReference>
<dbReference type="Proteomes" id="UP000077069">
    <property type="component" value="Unassembled WGS sequence"/>
</dbReference>
<evidence type="ECO:0000256" key="3">
    <source>
        <dbReference type="ARBA" id="ARBA00022989"/>
    </source>
</evidence>
<feature type="non-terminal residue" evidence="8">
    <location>
        <position position="264"/>
    </location>
</feature>
<evidence type="ECO:0000259" key="7">
    <source>
        <dbReference type="Pfam" id="PF20684"/>
    </source>
</evidence>
<dbReference type="InterPro" id="IPR052337">
    <property type="entry name" value="SAT4-like"/>
</dbReference>
<dbReference type="GO" id="GO:0016020">
    <property type="term" value="C:membrane"/>
    <property type="evidence" value="ECO:0007669"/>
    <property type="project" value="UniProtKB-SubCell"/>
</dbReference>
<feature type="transmembrane region" description="Helical" evidence="6">
    <location>
        <begin position="194"/>
        <end position="212"/>
    </location>
</feature>
<evidence type="ECO:0000256" key="5">
    <source>
        <dbReference type="ARBA" id="ARBA00038359"/>
    </source>
</evidence>
<reference evidence="8 9" key="1">
    <citation type="submission" date="2016-05" db="EMBL/GenBank/DDBJ databases">
        <title>Comparative analysis of secretome profiles of manganese(II)-oxidizing ascomycete fungi.</title>
        <authorList>
            <consortium name="DOE Joint Genome Institute"/>
            <person name="Zeiner C.A."/>
            <person name="Purvine S.O."/>
            <person name="Zink E.M."/>
            <person name="Wu S."/>
            <person name="Pasa-Tolic L."/>
            <person name="Chaput D.L."/>
            <person name="Haridas S."/>
            <person name="Grigoriev I.V."/>
            <person name="Santelli C.M."/>
            <person name="Hansel C.M."/>
        </authorList>
    </citation>
    <scope>NUCLEOTIDE SEQUENCE [LARGE SCALE GENOMIC DNA]</scope>
    <source>
        <strain evidence="8 9">AP3s5-JAC2a</strain>
    </source>
</reference>
<dbReference type="RefSeq" id="XP_018032375.1">
    <property type="nucleotide sequence ID" value="XM_018173418.1"/>
</dbReference>
<feature type="non-terminal residue" evidence="8">
    <location>
        <position position="1"/>
    </location>
</feature>
<protein>
    <recommendedName>
        <fullName evidence="7">Rhodopsin domain-containing protein</fullName>
    </recommendedName>
</protein>
<dbReference type="Pfam" id="PF20684">
    <property type="entry name" value="Fung_rhodopsin"/>
    <property type="match status" value="1"/>
</dbReference>
<feature type="transmembrane region" description="Helical" evidence="6">
    <location>
        <begin position="24"/>
        <end position="49"/>
    </location>
</feature>
<feature type="transmembrane region" description="Helical" evidence="6">
    <location>
        <begin position="164"/>
        <end position="182"/>
    </location>
</feature>
<proteinExistence type="inferred from homology"/>